<sequence>MGMWTIPLIITGVIIVGISYYMTVGVMKRTAHRATASDTPISKNVREHPILMNPIIIMYIIFGLFTGIMIFYYWARYKY</sequence>
<keyword evidence="3" id="KW-1185">Reference proteome</keyword>
<dbReference type="eggNOG" id="ENOG502ZZKH">
    <property type="taxonomic scope" value="Bacteria"/>
</dbReference>
<dbReference type="STRING" id="1384049.CD29_01110"/>
<keyword evidence="1" id="KW-0812">Transmembrane</keyword>
<evidence type="ECO:0000313" key="2">
    <source>
        <dbReference type="EMBL" id="KGR80521.1"/>
    </source>
</evidence>
<feature type="transmembrane region" description="Helical" evidence="1">
    <location>
        <begin position="56"/>
        <end position="75"/>
    </location>
</feature>
<comment type="caution">
    <text evidence="2">The sequence shown here is derived from an EMBL/GenBank/DDBJ whole genome shotgun (WGS) entry which is preliminary data.</text>
</comment>
<evidence type="ECO:0000313" key="3">
    <source>
        <dbReference type="Proteomes" id="UP000030416"/>
    </source>
</evidence>
<dbReference type="RefSeq" id="WP_036181941.1">
    <property type="nucleotide sequence ID" value="NZ_AVDA01000001.1"/>
</dbReference>
<dbReference type="AlphaFoldDB" id="A0A0A3I6W5"/>
<dbReference type="EMBL" id="JPVN01000001">
    <property type="protein sequence ID" value="KGR80521.1"/>
    <property type="molecule type" value="Genomic_DNA"/>
</dbReference>
<name>A0A0A3I6W5_9BACL</name>
<dbReference type="Proteomes" id="UP000030416">
    <property type="component" value="Unassembled WGS sequence"/>
</dbReference>
<protein>
    <submittedName>
        <fullName evidence="2">Short-chain dehydrogenase</fullName>
    </submittedName>
</protein>
<proteinExistence type="predicted"/>
<accession>A0A0A3I6W5</accession>
<feature type="transmembrane region" description="Helical" evidence="1">
    <location>
        <begin position="6"/>
        <end position="24"/>
    </location>
</feature>
<dbReference type="OrthoDB" id="2454818at2"/>
<keyword evidence="1" id="KW-1133">Transmembrane helix</keyword>
<keyword evidence="1" id="KW-0472">Membrane</keyword>
<evidence type="ECO:0000256" key="1">
    <source>
        <dbReference type="SAM" id="Phobius"/>
    </source>
</evidence>
<gene>
    <name evidence="2" type="ORF">CD29_01110</name>
</gene>
<organism evidence="2 3">
    <name type="scientific">Ureibacillus manganicus DSM 26584</name>
    <dbReference type="NCBI Taxonomy" id="1384049"/>
    <lineage>
        <taxon>Bacteria</taxon>
        <taxon>Bacillati</taxon>
        <taxon>Bacillota</taxon>
        <taxon>Bacilli</taxon>
        <taxon>Bacillales</taxon>
        <taxon>Caryophanaceae</taxon>
        <taxon>Ureibacillus</taxon>
    </lineage>
</organism>
<reference evidence="2 3" key="1">
    <citation type="submission" date="2014-02" db="EMBL/GenBank/DDBJ databases">
        <title>Draft genome sequence of Lysinibacillus manganicus DSM 26584T.</title>
        <authorList>
            <person name="Zhang F."/>
            <person name="Wang G."/>
            <person name="Zhang L."/>
        </authorList>
    </citation>
    <scope>NUCLEOTIDE SEQUENCE [LARGE SCALE GENOMIC DNA]</scope>
    <source>
        <strain evidence="2 3">DSM 26584</strain>
    </source>
</reference>